<evidence type="ECO:0000313" key="7">
    <source>
        <dbReference type="Proteomes" id="UP001321475"/>
    </source>
</evidence>
<evidence type="ECO:0000256" key="4">
    <source>
        <dbReference type="SAM" id="Phobius"/>
    </source>
</evidence>
<dbReference type="SUPFAM" id="SSF88713">
    <property type="entry name" value="Glycoside hydrolase/deacetylase"/>
    <property type="match status" value="1"/>
</dbReference>
<reference evidence="7" key="1">
    <citation type="journal article" date="2019" name="Int. J. Syst. Evol. Microbiol.">
        <title>The Global Catalogue of Microorganisms (GCM) 10K type strain sequencing project: providing services to taxonomists for standard genome sequencing and annotation.</title>
        <authorList>
            <consortium name="The Broad Institute Genomics Platform"/>
            <consortium name="The Broad Institute Genome Sequencing Center for Infectious Disease"/>
            <person name="Wu L."/>
            <person name="Ma J."/>
        </authorList>
    </citation>
    <scope>NUCLEOTIDE SEQUENCE [LARGE SCALE GENOMIC DNA]</scope>
    <source>
        <strain evidence="7">NBRC 108565</strain>
    </source>
</reference>
<proteinExistence type="predicted"/>
<dbReference type="Pfam" id="PF01522">
    <property type="entry name" value="Polysacc_deac_1"/>
    <property type="match status" value="1"/>
</dbReference>
<feature type="domain" description="NodB homology" evidence="5">
    <location>
        <begin position="309"/>
        <end position="485"/>
    </location>
</feature>
<gene>
    <name evidence="6" type="ORF">GCM10025865_27120</name>
</gene>
<dbReference type="Gene3D" id="3.20.20.370">
    <property type="entry name" value="Glycoside hydrolase/deacetylase"/>
    <property type="match status" value="1"/>
</dbReference>
<dbReference type="CDD" id="cd10917">
    <property type="entry name" value="CE4_NodB_like_6s_7s"/>
    <property type="match status" value="1"/>
</dbReference>
<keyword evidence="1" id="KW-0479">Metal-binding</keyword>
<dbReference type="InterPro" id="IPR002509">
    <property type="entry name" value="NODB_dom"/>
</dbReference>
<dbReference type="InterPro" id="IPR011330">
    <property type="entry name" value="Glyco_hydro/deAcase_b/a-brl"/>
</dbReference>
<accession>A0ABM8G5H3</accession>
<keyword evidence="7" id="KW-1185">Reference proteome</keyword>
<dbReference type="RefSeq" id="WP_286217659.1">
    <property type="nucleotide sequence ID" value="NZ_AP027729.1"/>
</dbReference>
<dbReference type="PANTHER" id="PTHR10587:SF133">
    <property type="entry name" value="CHITIN DEACETYLASE 1-RELATED"/>
    <property type="match status" value="1"/>
</dbReference>
<protein>
    <recommendedName>
        <fullName evidence="5">NodB homology domain-containing protein</fullName>
    </recommendedName>
</protein>
<name>A0ABM8G5H3_9CELL</name>
<sequence>MTSTPPPPTPDDPRPSRRRKAVVWSISGFVVIAAAIVVALVLTGGDEATPTAAETPTASATATGAPLVASVVDVPAPLDHSAVAGLVPAQYSTTEDTDQRAVATVSVPGDDSLNALLDEMASAKMDEYENSVDPDGIGNELNIGWNPVLAAGDVLGVQVTTYYFTGGAHGRDLTESVYTDVAAGTSWPSTDLVGDQDQLATWVGEAGAEAQLSTETPDPELVARDVRFADDGSITVVLDQGVIGPESAGVTAVRVEPDAAAQVLTDEGLTVRDAAMAADPFTGVPEPTQAPSGGGTNGTGEEVDCDELKCIALTFDDGPGEYTDTLLDELADKGVKATFMLVGRSVATHPDAVAREVAEGHAIGNHTWDHADLRKLSADQIKDEIDRTNDAIEDAAGIGTTLVRQPYGATNDTVTGVLTDEGDASILWDVDTEDWKNRDADETTQRALDGAHAGAIILMHDIHPTTVEAIPGIIDQLQDAGYTLVTIPQLLGDDLEPGSAHFSG</sequence>
<keyword evidence="4" id="KW-0472">Membrane</keyword>
<organism evidence="6 7">
    <name type="scientific">Paraoerskovia sediminicola</name>
    <dbReference type="NCBI Taxonomy" id="1138587"/>
    <lineage>
        <taxon>Bacteria</taxon>
        <taxon>Bacillati</taxon>
        <taxon>Actinomycetota</taxon>
        <taxon>Actinomycetes</taxon>
        <taxon>Micrococcales</taxon>
        <taxon>Cellulomonadaceae</taxon>
        <taxon>Paraoerskovia</taxon>
    </lineage>
</organism>
<dbReference type="PANTHER" id="PTHR10587">
    <property type="entry name" value="GLYCOSYL TRANSFERASE-RELATED"/>
    <property type="match status" value="1"/>
</dbReference>
<keyword evidence="2" id="KW-0378">Hydrolase</keyword>
<keyword evidence="4" id="KW-1133">Transmembrane helix</keyword>
<dbReference type="InterPro" id="IPR050248">
    <property type="entry name" value="Polysacc_deacetylase_ArnD"/>
</dbReference>
<evidence type="ECO:0000259" key="5">
    <source>
        <dbReference type="PROSITE" id="PS51677"/>
    </source>
</evidence>
<feature type="transmembrane region" description="Helical" evidence="4">
    <location>
        <begin position="21"/>
        <end position="42"/>
    </location>
</feature>
<evidence type="ECO:0000313" key="6">
    <source>
        <dbReference type="EMBL" id="BDZ43413.1"/>
    </source>
</evidence>
<feature type="region of interest" description="Disordered" evidence="3">
    <location>
        <begin position="280"/>
        <end position="300"/>
    </location>
</feature>
<evidence type="ECO:0000256" key="2">
    <source>
        <dbReference type="ARBA" id="ARBA00022801"/>
    </source>
</evidence>
<evidence type="ECO:0000256" key="3">
    <source>
        <dbReference type="SAM" id="MobiDB-lite"/>
    </source>
</evidence>
<dbReference type="EMBL" id="AP027729">
    <property type="protein sequence ID" value="BDZ43413.1"/>
    <property type="molecule type" value="Genomic_DNA"/>
</dbReference>
<keyword evidence="4" id="KW-0812">Transmembrane</keyword>
<evidence type="ECO:0000256" key="1">
    <source>
        <dbReference type="ARBA" id="ARBA00022723"/>
    </source>
</evidence>
<dbReference type="Gene3D" id="3.30.565.40">
    <property type="entry name" value="Fervidobacterium nodosum Rt17-B1 like"/>
    <property type="match status" value="1"/>
</dbReference>
<dbReference type="PROSITE" id="PS51677">
    <property type="entry name" value="NODB"/>
    <property type="match status" value="1"/>
</dbReference>
<dbReference type="Proteomes" id="UP001321475">
    <property type="component" value="Chromosome"/>
</dbReference>